<dbReference type="EMBL" id="WNTK01001211">
    <property type="protein sequence ID" value="KAG9467773.1"/>
    <property type="molecule type" value="Genomic_DNA"/>
</dbReference>
<protein>
    <submittedName>
        <fullName evidence="1">Uncharacterized protein</fullName>
    </submittedName>
</protein>
<reference evidence="1" key="1">
    <citation type="thesis" date="2020" institute="ProQuest LLC" country="789 East Eisenhower Parkway, Ann Arbor, MI, USA">
        <title>Comparative Genomics and Chromosome Evolution.</title>
        <authorList>
            <person name="Mudd A.B."/>
        </authorList>
    </citation>
    <scope>NUCLEOTIDE SEQUENCE</scope>
    <source>
        <strain evidence="1">HN-11 Male</strain>
        <tissue evidence="1">Kidney and liver</tissue>
    </source>
</reference>
<sequence length="91" mass="10038">MVSFTAAIRLSSIVQSLEACSSSRSESKKDSRQFTLSDYCAWKTTVSAGSAGREDDAGDLNECSEREGPFCFRHLPREESCLTELSQSNTF</sequence>
<keyword evidence="2" id="KW-1185">Reference proteome</keyword>
<dbReference type="Proteomes" id="UP000770717">
    <property type="component" value="Unassembled WGS sequence"/>
</dbReference>
<name>A0A8J6EEP1_ELECQ</name>
<accession>A0A8J6EEP1</accession>
<evidence type="ECO:0000313" key="2">
    <source>
        <dbReference type="Proteomes" id="UP000770717"/>
    </source>
</evidence>
<gene>
    <name evidence="1" type="ORF">GDO78_014320</name>
</gene>
<evidence type="ECO:0000313" key="1">
    <source>
        <dbReference type="EMBL" id="KAG9467773.1"/>
    </source>
</evidence>
<organism evidence="1 2">
    <name type="scientific">Eleutherodactylus coqui</name>
    <name type="common">Puerto Rican coqui</name>
    <dbReference type="NCBI Taxonomy" id="57060"/>
    <lineage>
        <taxon>Eukaryota</taxon>
        <taxon>Metazoa</taxon>
        <taxon>Chordata</taxon>
        <taxon>Craniata</taxon>
        <taxon>Vertebrata</taxon>
        <taxon>Euteleostomi</taxon>
        <taxon>Amphibia</taxon>
        <taxon>Batrachia</taxon>
        <taxon>Anura</taxon>
        <taxon>Neobatrachia</taxon>
        <taxon>Hyloidea</taxon>
        <taxon>Eleutherodactylidae</taxon>
        <taxon>Eleutherodactylinae</taxon>
        <taxon>Eleutherodactylus</taxon>
        <taxon>Eleutherodactylus</taxon>
    </lineage>
</organism>
<dbReference type="AlphaFoldDB" id="A0A8J6EEP1"/>
<comment type="caution">
    <text evidence="1">The sequence shown here is derived from an EMBL/GenBank/DDBJ whole genome shotgun (WGS) entry which is preliminary data.</text>
</comment>
<proteinExistence type="predicted"/>